<keyword evidence="3" id="KW-1185">Reference proteome</keyword>
<comment type="caution">
    <text evidence="2">The sequence shown here is derived from an EMBL/GenBank/DDBJ whole genome shotgun (WGS) entry which is preliminary data.</text>
</comment>
<dbReference type="EMBL" id="FXUB01000001">
    <property type="protein sequence ID" value="SMP08137.1"/>
    <property type="molecule type" value="Genomic_DNA"/>
</dbReference>
<keyword evidence="1" id="KW-0732">Signal</keyword>
<dbReference type="RefSeq" id="WP_283400074.1">
    <property type="nucleotide sequence ID" value="NZ_FXUB01000001.1"/>
</dbReference>
<gene>
    <name evidence="2" type="ORF">SAMN06265339_0571</name>
</gene>
<name>A0ABY1NF68_9BACT</name>
<sequence>MKKSLIILSILSLIPLTAKAEGIKVSTSVGVQQELFRGWVQYKGTKIDVKDDLQIKDKNKFTGCIDFKIPGKLPNVRIEYLNVKSSGTGTISKSITFGGVTFNVSDTINTRFKADQIDATFYYTPLKGTLQANVGAGVKYLTGYVDIKSLKTGTYSDTNFDIPVPYVFAETTIKQNLFFGSFSIKGVAYSGNYFYDWNLKSGVSYKNFFADLGYRYQKLHIDDIEDFSSDLKIKGIYGEIGIRF</sequence>
<evidence type="ECO:0000313" key="2">
    <source>
        <dbReference type="EMBL" id="SMP08137.1"/>
    </source>
</evidence>
<feature type="signal peptide" evidence="1">
    <location>
        <begin position="1"/>
        <end position="20"/>
    </location>
</feature>
<dbReference type="Proteomes" id="UP001157911">
    <property type="component" value="Unassembled WGS sequence"/>
</dbReference>
<evidence type="ECO:0000256" key="1">
    <source>
        <dbReference type="SAM" id="SignalP"/>
    </source>
</evidence>
<proteinExistence type="predicted"/>
<reference evidence="2 3" key="1">
    <citation type="submission" date="2017-05" db="EMBL/GenBank/DDBJ databases">
        <authorList>
            <person name="Varghese N."/>
            <person name="Submissions S."/>
        </authorList>
    </citation>
    <scope>NUCLEOTIDE SEQUENCE [LARGE SCALE GENOMIC DNA]</scope>
    <source>
        <strain evidence="2 3">DSM 15522</strain>
    </source>
</reference>
<accession>A0ABY1NF68</accession>
<dbReference type="InterPro" id="IPR026387">
    <property type="entry name" value="OMP_w_GlyGly"/>
</dbReference>
<dbReference type="NCBIfam" id="TIGR04219">
    <property type="entry name" value="OMP_w_GlyGly"/>
    <property type="match status" value="1"/>
</dbReference>
<evidence type="ECO:0000313" key="3">
    <source>
        <dbReference type="Proteomes" id="UP001157911"/>
    </source>
</evidence>
<organism evidence="2 3">
    <name type="scientific">Desulfurobacterium pacificum</name>
    <dbReference type="NCBI Taxonomy" id="240166"/>
    <lineage>
        <taxon>Bacteria</taxon>
        <taxon>Pseudomonadati</taxon>
        <taxon>Aquificota</taxon>
        <taxon>Aquificia</taxon>
        <taxon>Desulfurobacteriales</taxon>
        <taxon>Desulfurobacteriaceae</taxon>
        <taxon>Desulfurobacterium</taxon>
    </lineage>
</organism>
<feature type="chain" id="PRO_5046957117" evidence="1">
    <location>
        <begin position="21"/>
        <end position="244"/>
    </location>
</feature>
<protein>
    <submittedName>
        <fullName evidence="2">Outer membrane protein</fullName>
    </submittedName>
</protein>